<reference evidence="1 2" key="1">
    <citation type="submission" date="2015-04" db="EMBL/GenBank/DDBJ databases">
        <title>Complete genome sequence of Schizopora paradoxa KUC8140, a cosmopolitan wood degrader in East Asia.</title>
        <authorList>
            <consortium name="DOE Joint Genome Institute"/>
            <person name="Min B."/>
            <person name="Park H."/>
            <person name="Jang Y."/>
            <person name="Kim J.-J."/>
            <person name="Kim K.H."/>
            <person name="Pangilinan J."/>
            <person name="Lipzen A."/>
            <person name="Riley R."/>
            <person name="Grigoriev I.V."/>
            <person name="Spatafora J.W."/>
            <person name="Choi I.-G."/>
        </authorList>
    </citation>
    <scope>NUCLEOTIDE SEQUENCE [LARGE SCALE GENOMIC DNA]</scope>
    <source>
        <strain evidence="1 2">KUC8140</strain>
    </source>
</reference>
<proteinExistence type="predicted"/>
<evidence type="ECO:0000313" key="1">
    <source>
        <dbReference type="EMBL" id="KLO03943.1"/>
    </source>
</evidence>
<organism evidence="1 2">
    <name type="scientific">Schizopora paradoxa</name>
    <dbReference type="NCBI Taxonomy" id="27342"/>
    <lineage>
        <taxon>Eukaryota</taxon>
        <taxon>Fungi</taxon>
        <taxon>Dikarya</taxon>
        <taxon>Basidiomycota</taxon>
        <taxon>Agaricomycotina</taxon>
        <taxon>Agaricomycetes</taxon>
        <taxon>Hymenochaetales</taxon>
        <taxon>Schizoporaceae</taxon>
        <taxon>Schizopora</taxon>
    </lineage>
</organism>
<gene>
    <name evidence="1" type="ORF">SCHPADRAFT_948153</name>
</gene>
<dbReference type="AlphaFoldDB" id="A0A0H2R3C9"/>
<protein>
    <submittedName>
        <fullName evidence="1">Uncharacterized protein</fullName>
    </submittedName>
</protein>
<evidence type="ECO:0000313" key="2">
    <source>
        <dbReference type="Proteomes" id="UP000053477"/>
    </source>
</evidence>
<accession>A0A0H2R3C9</accession>
<keyword evidence="2" id="KW-1185">Reference proteome</keyword>
<name>A0A0H2R3C9_9AGAM</name>
<dbReference type="EMBL" id="KQ086857">
    <property type="protein sequence ID" value="KLO03943.1"/>
    <property type="molecule type" value="Genomic_DNA"/>
</dbReference>
<sequence>MTKDIGNNKTKALWPVAPLVATEPQLSHNEIEDKRTAPQSFLSQLPPSSPSPAITMLWIKLPRSISPAQILQDSTDHVFLSPHLLFKDRSYTPSDLWEAFCQHCKVATILFAKMEFAESLSHNSDFMVTQAIPDLFPSPPLELFQQRQFNWYFKRKIFFKDFKDAYLKNHIQPLYNLQTKDFKRKHALNNLYWVLSIYGRNAVNTSFPDSNLSEEALTRADLAIEEKISIFWDEINNDNNRRHGADGLPEDGWMYDYE</sequence>
<dbReference type="Proteomes" id="UP000053477">
    <property type="component" value="Unassembled WGS sequence"/>
</dbReference>
<dbReference type="InParanoid" id="A0A0H2R3C9"/>